<dbReference type="Gene3D" id="3.40.50.80">
    <property type="entry name" value="Nucleotide-binding domain of ferredoxin-NADP reductase (FNR) module"/>
    <property type="match status" value="1"/>
</dbReference>
<accession>A0ABV9XY49</accession>
<dbReference type="Gene3D" id="2.40.30.10">
    <property type="entry name" value="Translation factors"/>
    <property type="match status" value="1"/>
</dbReference>
<organism evidence="2 3">
    <name type="scientific">Saccharothrix xinjiangensis</name>
    <dbReference type="NCBI Taxonomy" id="204798"/>
    <lineage>
        <taxon>Bacteria</taxon>
        <taxon>Bacillati</taxon>
        <taxon>Actinomycetota</taxon>
        <taxon>Actinomycetes</taxon>
        <taxon>Pseudonocardiales</taxon>
        <taxon>Pseudonocardiaceae</taxon>
        <taxon>Saccharothrix</taxon>
    </lineage>
</organism>
<evidence type="ECO:0000313" key="2">
    <source>
        <dbReference type="EMBL" id="MFC5055310.1"/>
    </source>
</evidence>
<proteinExistence type="predicted"/>
<feature type="domain" description="FAD-binding FR-type" evidence="1">
    <location>
        <begin position="11"/>
        <end position="136"/>
    </location>
</feature>
<comment type="caution">
    <text evidence="2">The sequence shown here is derived from an EMBL/GenBank/DDBJ whole genome shotgun (WGS) entry which is preliminary data.</text>
</comment>
<sequence>MTSTAAEVEPYAHCDAEVLAVRRIGGSLVRVTFGGPGLRDITSSGPDQRIKVFLPRDGEAGPRVPTGPDWYDRYRALPEPERPVMRTYTIRSARAGEIDVDFVRHGDVGPASRWAGRVAPGQRVVIYGPDGRFPGYREGARLGADYAPPADTAWQLIAGDETALPAVGGIVESLPPGAVAQVYLEVPTEDDRLDLARGPGVSVRWLVRGAGEVHGAALAAAVRAARLPDEPGYAWLAGESGVVRDLRRHLVRDRGLDRGRVYFGGYWRRGKSEDAPHEPVDD</sequence>
<dbReference type="InterPro" id="IPR017938">
    <property type="entry name" value="Riboflavin_synthase-like_b-brl"/>
</dbReference>
<protein>
    <submittedName>
        <fullName evidence="2">Siderophore-interacting protein</fullName>
    </submittedName>
</protein>
<name>A0ABV9XY49_9PSEU</name>
<dbReference type="InterPro" id="IPR007037">
    <property type="entry name" value="SIP_rossman_dom"/>
</dbReference>
<dbReference type="PANTHER" id="PTHR30157:SF0">
    <property type="entry name" value="NADPH-DEPENDENT FERRIC-CHELATE REDUCTASE"/>
    <property type="match status" value="1"/>
</dbReference>
<dbReference type="InterPro" id="IPR039374">
    <property type="entry name" value="SIP_fam"/>
</dbReference>
<dbReference type="InterPro" id="IPR039261">
    <property type="entry name" value="FNR_nucleotide-bd"/>
</dbReference>
<dbReference type="Proteomes" id="UP001595833">
    <property type="component" value="Unassembled WGS sequence"/>
</dbReference>
<dbReference type="PANTHER" id="PTHR30157">
    <property type="entry name" value="FERRIC REDUCTASE, NADPH-DEPENDENT"/>
    <property type="match status" value="1"/>
</dbReference>
<dbReference type="InterPro" id="IPR013113">
    <property type="entry name" value="SIP_FAD-bd"/>
</dbReference>
<dbReference type="Pfam" id="PF08021">
    <property type="entry name" value="FAD_binding_9"/>
    <property type="match status" value="1"/>
</dbReference>
<dbReference type="CDD" id="cd06193">
    <property type="entry name" value="siderophore_interacting"/>
    <property type="match status" value="1"/>
</dbReference>
<gene>
    <name evidence="2" type="ORF">ACFPFM_16250</name>
</gene>
<dbReference type="EMBL" id="JBHSJB010000012">
    <property type="protein sequence ID" value="MFC5055310.1"/>
    <property type="molecule type" value="Genomic_DNA"/>
</dbReference>
<evidence type="ECO:0000259" key="1">
    <source>
        <dbReference type="PROSITE" id="PS51384"/>
    </source>
</evidence>
<reference evidence="3" key="1">
    <citation type="journal article" date="2019" name="Int. J. Syst. Evol. Microbiol.">
        <title>The Global Catalogue of Microorganisms (GCM) 10K type strain sequencing project: providing services to taxonomists for standard genome sequencing and annotation.</title>
        <authorList>
            <consortium name="The Broad Institute Genomics Platform"/>
            <consortium name="The Broad Institute Genome Sequencing Center for Infectious Disease"/>
            <person name="Wu L."/>
            <person name="Ma J."/>
        </authorList>
    </citation>
    <scope>NUCLEOTIDE SEQUENCE [LARGE SCALE GENOMIC DNA]</scope>
    <source>
        <strain evidence="3">KCTC 12848</strain>
    </source>
</reference>
<dbReference type="SUPFAM" id="SSF63380">
    <property type="entry name" value="Riboflavin synthase domain-like"/>
    <property type="match status" value="1"/>
</dbReference>
<dbReference type="Pfam" id="PF04954">
    <property type="entry name" value="SIP"/>
    <property type="match status" value="1"/>
</dbReference>
<keyword evidence="3" id="KW-1185">Reference proteome</keyword>
<dbReference type="PROSITE" id="PS51384">
    <property type="entry name" value="FAD_FR"/>
    <property type="match status" value="1"/>
</dbReference>
<dbReference type="RefSeq" id="WP_344040362.1">
    <property type="nucleotide sequence ID" value="NZ_BAAAKE010000022.1"/>
</dbReference>
<dbReference type="InterPro" id="IPR017927">
    <property type="entry name" value="FAD-bd_FR_type"/>
</dbReference>
<evidence type="ECO:0000313" key="3">
    <source>
        <dbReference type="Proteomes" id="UP001595833"/>
    </source>
</evidence>